<dbReference type="GO" id="GO:0008168">
    <property type="term" value="F:methyltransferase activity"/>
    <property type="evidence" value="ECO:0007669"/>
    <property type="project" value="UniProtKB-KW"/>
</dbReference>
<evidence type="ECO:0000313" key="6">
    <source>
        <dbReference type="Proteomes" id="UP000218731"/>
    </source>
</evidence>
<evidence type="ECO:0000256" key="3">
    <source>
        <dbReference type="SAM" id="Coils"/>
    </source>
</evidence>
<accession>A0A1L7NPP6</accession>
<dbReference type="GO" id="GO:0003676">
    <property type="term" value="F:nucleic acid binding"/>
    <property type="evidence" value="ECO:0007669"/>
    <property type="project" value="InterPro"/>
</dbReference>
<feature type="compositionally biased region" description="Basic and acidic residues" evidence="4">
    <location>
        <begin position="209"/>
        <end position="229"/>
    </location>
</feature>
<sequence>MTEQLPSAALSSIERVRLSAELLTVRAQLESGALAPLAQVQASARALEIRSILLQSPAPAAVPAAPVPLGPLAMATGLLVQKNGSVLVTGDPVALAAYAAATFDGLKVTQTADGVVFPKAKARLAEFVPTSAHQLASGAVVYEHGAMGGGASVTYEGKASGVARDLEDLKGIMAREWGPEKFRAVFGEDAGADDVQAYQDEQQAIADRRAQNEADAAERAAAPERERQEAAQQAAAEAAEVERIRDEREAEQRAEFAKTIGAGVAENPVYQAYLDTLEELPTFEAGNSAFLGWAGMRAGEFEVKVGGRVSNNRDEYLAYLREYAETHLSERVRAQRTPAAAPDPAPVPDIVEYTTKRGKVLRGIIRTDLSLADAKAIDPYTWKMNGGYFIREKHLGGDTSHIQAAPAPVVMTPEQQAEAVATAQRQAEERAKQALATQVEKLRQVANSALEKADSSLNADRKTNTAKRAREAGYAIENAEANKAVAKTLHRVADAIEAGAGGALARLSSRAQLDELQRIMRRAMSDADSKLAGQQAYARRGRPFEDNDLKYLVFPRPWSWSNRYSRAAETMAKKAPTGNSRLIAALAKLGNGPERFDLDAAAIALTRKGAAVLKAVKENWDLADPMESIARAERLARMGITDQPSLVAAVEALIPHLVEKAQEDPVKKAERAIVGQKVGIDFFPTPAHVAQRMARLANIREGMRVLEPSAGNGNLADAAKAEGGQVDVIEISSQLRDILTAKGYTVVDHDFDGFTPDKPYDAIVMNPPFSNRQDAAHIMRAFGMLAGGGTLAAIAGEGVFFGKDQKAVAFREWLEQHSADVEPLEAGTFNDNALLAQTSANARLIVLRK</sequence>
<evidence type="ECO:0000256" key="1">
    <source>
        <dbReference type="ARBA" id="ARBA00022603"/>
    </source>
</evidence>
<evidence type="ECO:0000256" key="2">
    <source>
        <dbReference type="ARBA" id="ARBA00022679"/>
    </source>
</evidence>
<protein>
    <recommendedName>
        <fullName evidence="7">Methyltransferase small domain-containing protein</fullName>
    </recommendedName>
</protein>
<organism evidence="5 6">
    <name type="scientific">Pseudomonas putida</name>
    <name type="common">Arthrobacter siderocapsulatus</name>
    <dbReference type="NCBI Taxonomy" id="303"/>
    <lineage>
        <taxon>Bacteria</taxon>
        <taxon>Pseudomonadati</taxon>
        <taxon>Pseudomonadota</taxon>
        <taxon>Gammaproteobacteria</taxon>
        <taxon>Pseudomonadales</taxon>
        <taxon>Pseudomonadaceae</taxon>
        <taxon>Pseudomonas</taxon>
    </lineage>
</organism>
<keyword evidence="3" id="KW-0175">Coiled coil</keyword>
<dbReference type="GO" id="GO:0032259">
    <property type="term" value="P:methylation"/>
    <property type="evidence" value="ECO:0007669"/>
    <property type="project" value="UniProtKB-KW"/>
</dbReference>
<dbReference type="PROSITE" id="PS00092">
    <property type="entry name" value="N6_MTASE"/>
    <property type="match status" value="1"/>
</dbReference>
<dbReference type="CDD" id="cd02440">
    <property type="entry name" value="AdoMet_MTases"/>
    <property type="match status" value="1"/>
</dbReference>
<proteinExistence type="predicted"/>
<dbReference type="Pfam" id="PF13489">
    <property type="entry name" value="Methyltransf_23"/>
    <property type="match status" value="1"/>
</dbReference>
<feature type="coiled-coil region" evidence="3">
    <location>
        <begin position="425"/>
        <end position="452"/>
    </location>
</feature>
<evidence type="ECO:0000256" key="4">
    <source>
        <dbReference type="SAM" id="MobiDB-lite"/>
    </source>
</evidence>
<evidence type="ECO:0008006" key="7">
    <source>
        <dbReference type="Google" id="ProtNLM"/>
    </source>
</evidence>
<dbReference type="Proteomes" id="UP000218731">
    <property type="component" value="Plasmid pKF715C"/>
</dbReference>
<dbReference type="AlphaFoldDB" id="A0A1L7NPP6"/>
<dbReference type="SUPFAM" id="SSF53335">
    <property type="entry name" value="S-adenosyl-L-methionine-dependent methyltransferases"/>
    <property type="match status" value="1"/>
</dbReference>
<dbReference type="PRINTS" id="PR00507">
    <property type="entry name" value="N12N6MTFRASE"/>
</dbReference>
<feature type="region of interest" description="Disordered" evidence="4">
    <location>
        <begin position="209"/>
        <end position="247"/>
    </location>
</feature>
<dbReference type="Gene3D" id="3.40.50.150">
    <property type="entry name" value="Vaccinia Virus protein VP39"/>
    <property type="match status" value="1"/>
</dbReference>
<dbReference type="InterPro" id="IPR002052">
    <property type="entry name" value="DNA_methylase_N6_adenine_CS"/>
</dbReference>
<evidence type="ECO:0000313" key="5">
    <source>
        <dbReference type="EMBL" id="BAW27450.1"/>
    </source>
</evidence>
<gene>
    <name evidence="5" type="ORF">KF715C_pC170</name>
</gene>
<geneLocation type="plasmid" evidence="6">
    <name>pkf715c dna</name>
</geneLocation>
<reference evidence="5 6" key="1">
    <citation type="submission" date="2015-11" db="EMBL/GenBank/DDBJ databases">
        <title>Complete genome sequencing of a biphenyl-degrading bacterium, Pseudomonas putida KF715 (=NBRC110667).</title>
        <authorList>
            <person name="Suenaga H."/>
            <person name="Fujihara N."/>
            <person name="Watanabe T."/>
            <person name="Hirose J."/>
            <person name="Kimura N."/>
            <person name="Yamazoe A."/>
            <person name="Hosoyama A."/>
            <person name="Shimodaira J."/>
            <person name="Furukawa K."/>
        </authorList>
    </citation>
    <scope>NUCLEOTIDE SEQUENCE [LARGE SCALE GENOMIC DNA]</scope>
    <source>
        <strain evidence="5 6">KF715</strain>
        <plasmid evidence="6">Plasmid pkf715c dna</plasmid>
    </source>
</reference>
<dbReference type="RefSeq" id="WP_096427183.1">
    <property type="nucleotide sequence ID" value="NZ_AP015032.1"/>
</dbReference>
<dbReference type="InterPro" id="IPR029063">
    <property type="entry name" value="SAM-dependent_MTases_sf"/>
</dbReference>
<keyword evidence="1" id="KW-0489">Methyltransferase</keyword>
<dbReference type="EMBL" id="AP015032">
    <property type="protein sequence ID" value="BAW27450.1"/>
    <property type="molecule type" value="Genomic_DNA"/>
</dbReference>
<keyword evidence="2" id="KW-0808">Transferase</keyword>
<name>A0A1L7NPP6_PSEPU</name>
<keyword evidence="5" id="KW-0614">Plasmid</keyword>